<gene>
    <name evidence="1" type="ORF">PG986_005781</name>
</gene>
<keyword evidence="2" id="KW-1185">Reference proteome</keyword>
<comment type="caution">
    <text evidence="1">The sequence shown here is derived from an EMBL/GenBank/DDBJ whole genome shotgun (WGS) entry which is preliminary data.</text>
</comment>
<organism evidence="1 2">
    <name type="scientific">Apiospora aurea</name>
    <dbReference type="NCBI Taxonomy" id="335848"/>
    <lineage>
        <taxon>Eukaryota</taxon>
        <taxon>Fungi</taxon>
        <taxon>Dikarya</taxon>
        <taxon>Ascomycota</taxon>
        <taxon>Pezizomycotina</taxon>
        <taxon>Sordariomycetes</taxon>
        <taxon>Xylariomycetidae</taxon>
        <taxon>Amphisphaeriales</taxon>
        <taxon>Apiosporaceae</taxon>
        <taxon>Apiospora</taxon>
    </lineage>
</organism>
<dbReference type="GeneID" id="92075065"/>
<accession>A0ABR1QIJ5</accession>
<name>A0ABR1QIJ5_9PEZI</name>
<dbReference type="Proteomes" id="UP001391051">
    <property type="component" value="Unassembled WGS sequence"/>
</dbReference>
<dbReference type="EMBL" id="JAQQWE010000004">
    <property type="protein sequence ID" value="KAK7956559.1"/>
    <property type="molecule type" value="Genomic_DNA"/>
</dbReference>
<proteinExistence type="predicted"/>
<dbReference type="RefSeq" id="XP_066701865.1">
    <property type="nucleotide sequence ID" value="XM_066842003.1"/>
</dbReference>
<evidence type="ECO:0000313" key="1">
    <source>
        <dbReference type="EMBL" id="KAK7956559.1"/>
    </source>
</evidence>
<sequence length="86" mass="9204">MHLPRKDSDKGLRAQRLDKAFLVRDALDGGSHDLLYTVAGGGACNHLTITWMPPPTASASLRAISTSFFPGAAKVQNAHRGSKKAF</sequence>
<protein>
    <submittedName>
        <fullName evidence="1">Uncharacterized protein</fullName>
    </submittedName>
</protein>
<evidence type="ECO:0000313" key="2">
    <source>
        <dbReference type="Proteomes" id="UP001391051"/>
    </source>
</evidence>
<reference evidence="1 2" key="1">
    <citation type="submission" date="2023-01" db="EMBL/GenBank/DDBJ databases">
        <title>Analysis of 21 Apiospora genomes using comparative genomics revels a genus with tremendous synthesis potential of carbohydrate active enzymes and secondary metabolites.</title>
        <authorList>
            <person name="Sorensen T."/>
        </authorList>
    </citation>
    <scope>NUCLEOTIDE SEQUENCE [LARGE SCALE GENOMIC DNA]</scope>
    <source>
        <strain evidence="1 2">CBS 24483</strain>
    </source>
</reference>